<sequence>MRQIVQSWMAALAVVAAVAAPAPAHACPQHYETYHAEANSLPCVLDTLLGLWPKHTPEFYETQAEAFDYALAWAPYWTDGLDARGVVHMRLGQLEEARRVMSLRHEVAPEAYASHANLGTLYTFTGDDEAALRHIDTALAKNPQAHFGRETYHRQLVEFLGAAKRDPAVLTTRNFLGVEVSAEDRAKGSPQLYRARGLEDEAIDALVSMITVYGAAEMAEIYLALGELLALRGHPRLAWTAYQRAIELKHPRAKQLLQWQRQLEDRLREEFAAPGRREERYRGLTTHYLRRTKAASELRATYAAWEREQLRLGLPIWDDAGMKAVYEHMGALRYRCATPAIVADPAAPEAAASVKEG</sequence>
<feature type="non-terminal residue" evidence="3">
    <location>
        <position position="357"/>
    </location>
</feature>
<gene>
    <name evidence="3" type="ORF">POL58_15360</name>
</gene>
<evidence type="ECO:0000313" key="4">
    <source>
        <dbReference type="Proteomes" id="UP001217838"/>
    </source>
</evidence>
<organism evidence="3 4">
    <name type="scientific">Nannocystis radixulma</name>
    <dbReference type="NCBI Taxonomy" id="2995305"/>
    <lineage>
        <taxon>Bacteria</taxon>
        <taxon>Pseudomonadati</taxon>
        <taxon>Myxococcota</taxon>
        <taxon>Polyangia</taxon>
        <taxon>Nannocystales</taxon>
        <taxon>Nannocystaceae</taxon>
        <taxon>Nannocystis</taxon>
    </lineage>
</organism>
<protein>
    <recommendedName>
        <fullName evidence="5">Tetratricopeptide repeat-containing protein</fullName>
    </recommendedName>
</protein>
<dbReference type="EMBL" id="JAQNDN010000007">
    <property type="protein sequence ID" value="MDC0669128.1"/>
    <property type="molecule type" value="Genomic_DNA"/>
</dbReference>
<evidence type="ECO:0000256" key="1">
    <source>
        <dbReference type="PROSITE-ProRule" id="PRU00339"/>
    </source>
</evidence>
<feature type="repeat" description="TPR" evidence="1">
    <location>
        <begin position="112"/>
        <end position="145"/>
    </location>
</feature>
<dbReference type="Proteomes" id="UP001217838">
    <property type="component" value="Unassembled WGS sequence"/>
</dbReference>
<evidence type="ECO:0000256" key="2">
    <source>
        <dbReference type="SAM" id="SignalP"/>
    </source>
</evidence>
<keyword evidence="4" id="KW-1185">Reference proteome</keyword>
<dbReference type="InterPro" id="IPR019734">
    <property type="entry name" value="TPR_rpt"/>
</dbReference>
<name>A0ABT5B6N3_9BACT</name>
<accession>A0ABT5B6N3</accession>
<feature type="signal peptide" evidence="2">
    <location>
        <begin position="1"/>
        <end position="26"/>
    </location>
</feature>
<dbReference type="SUPFAM" id="SSF48452">
    <property type="entry name" value="TPR-like"/>
    <property type="match status" value="1"/>
</dbReference>
<dbReference type="Gene3D" id="1.25.40.10">
    <property type="entry name" value="Tetratricopeptide repeat domain"/>
    <property type="match status" value="2"/>
</dbReference>
<proteinExistence type="predicted"/>
<dbReference type="RefSeq" id="WP_271998787.1">
    <property type="nucleotide sequence ID" value="NZ_JAQNDN010000007.1"/>
</dbReference>
<evidence type="ECO:0000313" key="3">
    <source>
        <dbReference type="EMBL" id="MDC0669128.1"/>
    </source>
</evidence>
<keyword evidence="2" id="KW-0732">Signal</keyword>
<evidence type="ECO:0008006" key="5">
    <source>
        <dbReference type="Google" id="ProtNLM"/>
    </source>
</evidence>
<feature type="chain" id="PRO_5045132970" description="Tetratricopeptide repeat-containing protein" evidence="2">
    <location>
        <begin position="27"/>
        <end position="357"/>
    </location>
</feature>
<dbReference type="SMART" id="SM00028">
    <property type="entry name" value="TPR"/>
    <property type="match status" value="2"/>
</dbReference>
<reference evidence="3 4" key="1">
    <citation type="submission" date="2022-11" db="EMBL/GenBank/DDBJ databases">
        <title>Minimal conservation of predation-associated metabolite biosynthetic gene clusters underscores biosynthetic potential of Myxococcota including descriptions for ten novel species: Archangium lansinium sp. nov., Myxococcus landrumus sp. nov., Nannocystis bai.</title>
        <authorList>
            <person name="Ahearne A."/>
            <person name="Stevens C."/>
            <person name="Dowd S."/>
        </authorList>
    </citation>
    <scope>NUCLEOTIDE SEQUENCE [LARGE SCALE GENOMIC DNA]</scope>
    <source>
        <strain evidence="3 4">NCELM</strain>
    </source>
</reference>
<keyword evidence="1" id="KW-0802">TPR repeat</keyword>
<dbReference type="PROSITE" id="PS50005">
    <property type="entry name" value="TPR"/>
    <property type="match status" value="1"/>
</dbReference>
<comment type="caution">
    <text evidence="3">The sequence shown here is derived from an EMBL/GenBank/DDBJ whole genome shotgun (WGS) entry which is preliminary data.</text>
</comment>
<dbReference type="InterPro" id="IPR011990">
    <property type="entry name" value="TPR-like_helical_dom_sf"/>
</dbReference>